<dbReference type="InterPro" id="IPR035892">
    <property type="entry name" value="C2_domain_sf"/>
</dbReference>
<dbReference type="InterPro" id="IPR000008">
    <property type="entry name" value="C2_dom"/>
</dbReference>
<dbReference type="OrthoDB" id="10651585at2759"/>
<evidence type="ECO:0000256" key="1">
    <source>
        <dbReference type="SAM" id="MobiDB-lite"/>
    </source>
</evidence>
<dbReference type="PROSITE" id="PS50004">
    <property type="entry name" value="C2"/>
    <property type="match status" value="1"/>
</dbReference>
<name>A0A8J2X3C4_9STRA</name>
<dbReference type="SUPFAM" id="SSF49562">
    <property type="entry name" value="C2 domain (Calcium/lipid-binding domain, CaLB)"/>
    <property type="match status" value="1"/>
</dbReference>
<feature type="compositionally biased region" description="Polar residues" evidence="1">
    <location>
        <begin position="30"/>
        <end position="50"/>
    </location>
</feature>
<dbReference type="PROSITE" id="PS50096">
    <property type="entry name" value="IQ"/>
    <property type="match status" value="1"/>
</dbReference>
<dbReference type="EMBL" id="CAKKNE010000005">
    <property type="protein sequence ID" value="CAH0377271.1"/>
    <property type="molecule type" value="Genomic_DNA"/>
</dbReference>
<dbReference type="Proteomes" id="UP000789595">
    <property type="component" value="Unassembled WGS sequence"/>
</dbReference>
<feature type="region of interest" description="Disordered" evidence="1">
    <location>
        <begin position="224"/>
        <end position="247"/>
    </location>
</feature>
<gene>
    <name evidence="3" type="ORF">PECAL_5P18280</name>
</gene>
<protein>
    <recommendedName>
        <fullName evidence="2">C2 domain-containing protein</fullName>
    </recommendedName>
</protein>
<feature type="region of interest" description="Disordered" evidence="1">
    <location>
        <begin position="1"/>
        <end position="54"/>
    </location>
</feature>
<sequence length="1086" mass="115221">MDLSSEALASPPMPAPFAPFVEEAVPPRQHTASPTVLRQQQPASPNVLRTSKQKGPRLVARVLGARYLAGTPDPVARVWCGRIDATHGAEDQAQETTARRATSEPTWDAGNEFCFALRLDAPEDLAGGCCVVSLHDDRQARATGDKHGASLGEAVVPLRDVFARGRSDAAKQAVHLSATWFPLRDAPGSRGAAGDVLASFSFSFGEVDDFEEAVRAVLGVQADMRAPPSPPAWSKNRPVSSSLSPIREASHDEALEYRVASARGPRGPQSARSPPPSTSRTWQRGMESARSRARSSADFSGASARVVAMSRLRKAAKKAEDSLLQHGNASKVRDRVRGYLARLRDRDGRPAACGLLWDELQRCVACENPSDSLALFEEVLGVRATSRAEGRASAVLLDDSAPLAARKQCLLLIGALAKARPDACASRLAHALRACADVAQGSEGSGSALSQCAAVVAGGIARDVFPRAAASRQNVGPDEAMTFPVDVLIAPFTLVLARPQARGRRAVAHCLAAVLRAEPGPRNVWLDADSRLRLATPHGLLEDLKRRCAMRGVALPGAVTALPQNCGVVVHCEDDGQARDLRVNLQRPDVLPPGWRVSDGPDDVAVADTTTQRAAFALAVAPGSAPVCSWVVEACRSHADALEPFCDAAAALLRLRDDSRRLAKMSTSQFDPRVVAHADAALAEGLKAAAPALARHAARCVEGAGNASREIVGQLAWKDRAAALDLVAALAASDCARDAVAPLRRPLEAACDVATHHAVKLVRDAAGRALEALRQLKLTALPKRQQRSDRDVCASLASRMSVAGFYAPPPSPETHMSPVHFGDEPSPFVVAEAPVAAPPKVPGLALPVMAPLPAPAPTPALFASDILDDEPPPWRRPRRRRMRKHQPFFKPFVGGGGDDLVQASSVGPSLAPLEPLRESVDALAMRCAKVEEALRDRASVVRAPAPAPSRPRVQIESPPVKARASKQTKKVWGEASALMQRGDLDGSFRRAAADPRAFLGLLAKVPPTALASDVEALVLNFAARAFARSDAWPRPLLAWLAADPIKTQRSVGGRHMADLMRALTIVASEPTPRGVQASGLLRRLGG</sequence>
<feature type="domain" description="C2" evidence="2">
    <location>
        <begin position="39"/>
        <end position="171"/>
    </location>
</feature>
<accession>A0A8J2X3C4</accession>
<evidence type="ECO:0000313" key="4">
    <source>
        <dbReference type="Proteomes" id="UP000789595"/>
    </source>
</evidence>
<dbReference type="AlphaFoldDB" id="A0A8J2X3C4"/>
<feature type="region of interest" description="Disordered" evidence="1">
    <location>
        <begin position="260"/>
        <end position="297"/>
    </location>
</feature>
<proteinExistence type="predicted"/>
<keyword evidence="4" id="KW-1185">Reference proteome</keyword>
<evidence type="ECO:0000259" key="2">
    <source>
        <dbReference type="PROSITE" id="PS50004"/>
    </source>
</evidence>
<feature type="compositionally biased region" description="Low complexity" evidence="1">
    <location>
        <begin position="18"/>
        <end position="27"/>
    </location>
</feature>
<feature type="region of interest" description="Disordered" evidence="1">
    <location>
        <begin position="941"/>
        <end position="967"/>
    </location>
</feature>
<organism evidence="3 4">
    <name type="scientific">Pelagomonas calceolata</name>
    <dbReference type="NCBI Taxonomy" id="35677"/>
    <lineage>
        <taxon>Eukaryota</taxon>
        <taxon>Sar</taxon>
        <taxon>Stramenopiles</taxon>
        <taxon>Ochrophyta</taxon>
        <taxon>Pelagophyceae</taxon>
        <taxon>Pelagomonadales</taxon>
        <taxon>Pelagomonadaceae</taxon>
        <taxon>Pelagomonas</taxon>
    </lineage>
</organism>
<comment type="caution">
    <text evidence="3">The sequence shown here is derived from an EMBL/GenBank/DDBJ whole genome shotgun (WGS) entry which is preliminary data.</text>
</comment>
<evidence type="ECO:0000313" key="3">
    <source>
        <dbReference type="EMBL" id="CAH0377271.1"/>
    </source>
</evidence>
<dbReference type="Gene3D" id="2.60.40.150">
    <property type="entry name" value="C2 domain"/>
    <property type="match status" value="1"/>
</dbReference>
<reference evidence="3" key="1">
    <citation type="submission" date="2021-11" db="EMBL/GenBank/DDBJ databases">
        <authorList>
            <consortium name="Genoscope - CEA"/>
            <person name="William W."/>
        </authorList>
    </citation>
    <scope>NUCLEOTIDE SEQUENCE</scope>
</reference>